<name>A0A7T5R1U7_9BACT</name>
<dbReference type="AlphaFoldDB" id="A0A7T5R1U7"/>
<proteinExistence type="predicted"/>
<evidence type="ECO:0000313" key="2">
    <source>
        <dbReference type="Proteomes" id="UP000595362"/>
    </source>
</evidence>
<gene>
    <name evidence="1" type="ORF">HYS17_10905</name>
</gene>
<dbReference type="EMBL" id="CP066681">
    <property type="protein sequence ID" value="QQG35993.1"/>
    <property type="molecule type" value="Genomic_DNA"/>
</dbReference>
<organism evidence="1 2">
    <name type="scientific">Micavibrio aeruginosavorus</name>
    <dbReference type="NCBI Taxonomy" id="349221"/>
    <lineage>
        <taxon>Bacteria</taxon>
        <taxon>Pseudomonadati</taxon>
        <taxon>Bdellovibrionota</taxon>
        <taxon>Bdellovibrionia</taxon>
        <taxon>Bdellovibrionales</taxon>
        <taxon>Pseudobdellovibrionaceae</taxon>
        <taxon>Micavibrio</taxon>
    </lineage>
</organism>
<sequence length="158" mass="18140">MKPDVDQGIKDQLKIRLSWAQNIGFFYFAVKNPTQKSYQNMCGAVDQYLEVFRQAYDSLQEYIDDQDAALKVLAARKGMNQQSSLIAIDERQKSRIQLMDEAIFRPAPHKYFSHETFANWFVMTIPSAYEKAAKMFESMPDKPLPALSAAPEPTHKPD</sequence>
<accession>A0A7T5R1U7</accession>
<reference evidence="1 2" key="1">
    <citation type="submission" date="2020-07" db="EMBL/GenBank/DDBJ databases">
        <title>Huge and variable diversity of episymbiotic CPR bacteria and DPANN archaea in groundwater ecosystems.</title>
        <authorList>
            <person name="He C.Y."/>
            <person name="Keren R."/>
            <person name="Whittaker M."/>
            <person name="Farag I.F."/>
            <person name="Doudna J."/>
            <person name="Cate J.H.D."/>
            <person name="Banfield J.F."/>
        </authorList>
    </citation>
    <scope>NUCLEOTIDE SEQUENCE [LARGE SCALE GENOMIC DNA]</scope>
    <source>
        <strain evidence="1">NC_groundwater_70_Ag_B-0.1um_54_66</strain>
    </source>
</reference>
<evidence type="ECO:0000313" key="1">
    <source>
        <dbReference type="EMBL" id="QQG35993.1"/>
    </source>
</evidence>
<protein>
    <submittedName>
        <fullName evidence="1">Uncharacterized protein</fullName>
    </submittedName>
</protein>
<dbReference type="Proteomes" id="UP000595362">
    <property type="component" value="Chromosome"/>
</dbReference>